<proteinExistence type="predicted"/>
<gene>
    <name evidence="1" type="ORF">SAMN04244570_2165</name>
</gene>
<dbReference type="RefSeq" id="WP_281250657.1">
    <property type="nucleotide sequence ID" value="NZ_FUYJ01000003.1"/>
</dbReference>
<evidence type="ECO:0000313" key="1">
    <source>
        <dbReference type="EMBL" id="SKA98764.1"/>
    </source>
</evidence>
<reference evidence="2" key="1">
    <citation type="submission" date="2017-02" db="EMBL/GenBank/DDBJ databases">
        <authorList>
            <person name="Varghese N."/>
            <person name="Submissions S."/>
        </authorList>
    </citation>
    <scope>NUCLEOTIDE SEQUENCE [LARGE SCALE GENOMIC DNA]</scope>
    <source>
        <strain evidence="2">DSM 23966</strain>
    </source>
</reference>
<dbReference type="EMBL" id="FUYJ01000003">
    <property type="protein sequence ID" value="SKA98764.1"/>
    <property type="molecule type" value="Genomic_DNA"/>
</dbReference>
<evidence type="ECO:0000313" key="2">
    <source>
        <dbReference type="Proteomes" id="UP000190042"/>
    </source>
</evidence>
<sequence length="40" mass="4582">MNKMAMTALGLGALFLMRNKQSREKLMEQFNNFAGMKDSQ</sequence>
<dbReference type="AlphaFoldDB" id="A0A1T4YAC9"/>
<organism evidence="1 2">
    <name type="scientific">Sporosarcina newyorkensis</name>
    <dbReference type="NCBI Taxonomy" id="759851"/>
    <lineage>
        <taxon>Bacteria</taxon>
        <taxon>Bacillati</taxon>
        <taxon>Bacillota</taxon>
        <taxon>Bacilli</taxon>
        <taxon>Bacillales</taxon>
        <taxon>Caryophanaceae</taxon>
        <taxon>Sporosarcina</taxon>
    </lineage>
</organism>
<accession>A0A1T4YAC9</accession>
<name>A0A1T4YAC9_9BACL</name>
<protein>
    <submittedName>
        <fullName evidence="1">Uncharacterized protein</fullName>
    </submittedName>
</protein>
<dbReference type="Proteomes" id="UP000190042">
    <property type="component" value="Unassembled WGS sequence"/>
</dbReference>
<keyword evidence="2" id="KW-1185">Reference proteome</keyword>